<evidence type="ECO:0000256" key="1">
    <source>
        <dbReference type="SAM" id="SignalP"/>
    </source>
</evidence>
<evidence type="ECO:0000313" key="3">
    <source>
        <dbReference type="Proteomes" id="UP000028761"/>
    </source>
</evidence>
<reference evidence="2" key="3">
    <citation type="submission" date="2025-09" db="UniProtKB">
        <authorList>
            <consortium name="Ensembl"/>
        </authorList>
    </citation>
    <scope>IDENTIFICATION</scope>
</reference>
<dbReference type="PRINTS" id="PR02045">
    <property type="entry name" value="F138DOMAIN"/>
</dbReference>
<dbReference type="AlphaFoldDB" id="A0A8I5NGR1"/>
<dbReference type="Ensembl" id="ENSPANT00000064028.1">
    <property type="protein sequence ID" value="ENSPANP00000060006.1"/>
    <property type="gene ID" value="ENSPANG00000047695.1"/>
</dbReference>
<evidence type="ECO:0008006" key="4">
    <source>
        <dbReference type="Google" id="ProtNLM"/>
    </source>
</evidence>
<dbReference type="PANTHER" id="PTHR12138">
    <property type="entry name" value="PRIMATE-EXPANDED PROTEIN FAMILY"/>
    <property type="match status" value="1"/>
</dbReference>
<dbReference type="Proteomes" id="UP000028761">
    <property type="component" value="Chromosome 5"/>
</dbReference>
<sequence>ARCLNSLCLSFFFFFFFLRHSLALSPRLECNGVILAHCNLCLPGSSNSPASASPVAGIKGTCNRAWIIFVFLVEMGFHHVGQAGLRLLTSSDLPASASQSAGITGVIPRLAKPGFFVTVG</sequence>
<keyword evidence="1" id="KW-0732">Signal</keyword>
<evidence type="ECO:0000313" key="2">
    <source>
        <dbReference type="Ensembl" id="ENSPANP00000060006.1"/>
    </source>
</evidence>
<reference evidence="2" key="2">
    <citation type="submission" date="2025-08" db="UniProtKB">
        <authorList>
            <consortium name="Ensembl"/>
        </authorList>
    </citation>
    <scope>IDENTIFICATION</scope>
</reference>
<keyword evidence="3" id="KW-1185">Reference proteome</keyword>
<dbReference type="OMA" id="FFHWPEL"/>
<organism evidence="2 3">
    <name type="scientific">Papio anubis</name>
    <name type="common">Olive baboon</name>
    <dbReference type="NCBI Taxonomy" id="9555"/>
    <lineage>
        <taxon>Eukaryota</taxon>
        <taxon>Metazoa</taxon>
        <taxon>Chordata</taxon>
        <taxon>Craniata</taxon>
        <taxon>Vertebrata</taxon>
        <taxon>Euteleostomi</taxon>
        <taxon>Mammalia</taxon>
        <taxon>Eutheria</taxon>
        <taxon>Euarchontoglires</taxon>
        <taxon>Primates</taxon>
        <taxon>Haplorrhini</taxon>
        <taxon>Catarrhini</taxon>
        <taxon>Cercopithecidae</taxon>
        <taxon>Cercopithecinae</taxon>
        <taxon>Papio</taxon>
    </lineage>
</organism>
<feature type="chain" id="PRO_5035279590" description="Secreted protein" evidence="1">
    <location>
        <begin position="24"/>
        <end position="120"/>
    </location>
</feature>
<reference evidence="2 3" key="1">
    <citation type="submission" date="2012-03" db="EMBL/GenBank/DDBJ databases">
        <title>Whole Genome Assembly of Papio anubis.</title>
        <authorList>
            <person name="Liu Y.L."/>
            <person name="Abraham K.A."/>
            <person name="Akbar H.A."/>
            <person name="Ali S.A."/>
            <person name="Anosike U.A."/>
            <person name="Aqrawi P.A."/>
            <person name="Arias F.A."/>
            <person name="Attaway T.A."/>
            <person name="Awwad R.A."/>
            <person name="Babu C.B."/>
            <person name="Bandaranaike D.B."/>
            <person name="Battles P.B."/>
            <person name="Bell A.B."/>
            <person name="Beltran B.B."/>
            <person name="Berhane-Mersha D.B."/>
            <person name="Bess C.B."/>
            <person name="Bickham C.B."/>
            <person name="Bolden T.B."/>
            <person name="Carter K.C."/>
            <person name="Chau D.C."/>
            <person name="Chavez A.C."/>
            <person name="Clerc-Blankenburg K.C."/>
            <person name="Coyle M.C."/>
            <person name="Dao M.D."/>
            <person name="Davila M.L.D."/>
            <person name="Davy-Carroll L.D."/>
            <person name="Denson S.D."/>
            <person name="Dinh H.D."/>
            <person name="Fernandez S.F."/>
            <person name="Fernando P.F."/>
            <person name="Forbes L.F."/>
            <person name="Francis C.F."/>
            <person name="Francisco L.F."/>
            <person name="Fu Q.F."/>
            <person name="Garcia-Iii R.G."/>
            <person name="Garrett T.G."/>
            <person name="Gross S.G."/>
            <person name="Gubbala S.G."/>
            <person name="Hirani K.H."/>
            <person name="Hogues M.H."/>
            <person name="Hollins B.H."/>
            <person name="Jackson L.J."/>
            <person name="Javaid M.J."/>
            <person name="Jhangiani S.J."/>
            <person name="Johnson A.J."/>
            <person name="Johnson B.J."/>
            <person name="Jones J.J."/>
            <person name="Joshi V.J."/>
            <person name="Kalu J.K."/>
            <person name="Khan N.K."/>
            <person name="Korchina V.K."/>
            <person name="Kovar C.K."/>
            <person name="Lago L.L."/>
            <person name="Lara F.L."/>
            <person name="Le T.-K.L."/>
            <person name="Lee S.L."/>
            <person name="Legall-Iii F.L."/>
            <person name="Lemon S.L."/>
            <person name="Liu J.L."/>
            <person name="Liu Y.-S.L."/>
            <person name="Liyanage D.L."/>
            <person name="Lopez J.L."/>
            <person name="Lorensuhewa L.L."/>
            <person name="Mata R.M."/>
            <person name="Mathew T.M."/>
            <person name="Mercado C.M."/>
            <person name="Mercado I.M."/>
            <person name="Morales K.M."/>
            <person name="Morgan M.M."/>
            <person name="Munidasa M.M."/>
            <person name="Ngo D.N."/>
            <person name="Nguyen L.N."/>
            <person name="Nguyen T.N."/>
            <person name="Nguyen N.N."/>
            <person name="Obregon M.O."/>
            <person name="Okwuonu G.O."/>
            <person name="Ongeri F.O."/>
            <person name="Onwere C.O."/>
            <person name="Osifeso I.O."/>
            <person name="Parra A.P."/>
            <person name="Patil S.P."/>
            <person name="Perez A.P."/>
            <person name="Perez Y.P."/>
            <person name="Pham C.P."/>
            <person name="Pu L.-L.P."/>
            <person name="Puazo M.P."/>
            <person name="Quiroz J.Q."/>
            <person name="Rouhana J.R."/>
            <person name="Ruiz M.R."/>
            <person name="Ruiz S.-J.R."/>
            <person name="Saada N.S."/>
            <person name="Santibanez J.S."/>
            <person name="Scheel M.S."/>
            <person name="Schneider B.S."/>
            <person name="Simmons D.S."/>
            <person name="Sisson I.S."/>
            <person name="Tang L.-Y.T."/>
            <person name="Thornton R.T."/>
            <person name="Tisius J.T."/>
            <person name="Toledanes G.T."/>
            <person name="Trejos Z.T."/>
            <person name="Usmani K.U."/>
            <person name="Varghese R.V."/>
            <person name="Vattathil S.V."/>
            <person name="Vee V.V."/>
            <person name="Walker D.W."/>
            <person name="Weissenberger G.W."/>
            <person name="White C.W."/>
            <person name="Williams A.W."/>
            <person name="Woodworth J.W."/>
            <person name="Wright R.W."/>
            <person name="Zhu Y.Z."/>
            <person name="Han Y.H."/>
            <person name="Newsham I.N."/>
            <person name="Nazareth L.N."/>
            <person name="Worley K.W."/>
            <person name="Muzny D.M."/>
            <person name="Rogers J.R."/>
            <person name="Gibbs R.G."/>
        </authorList>
    </citation>
    <scope>NUCLEOTIDE SEQUENCE [LARGE SCALE GENOMIC DNA]</scope>
</reference>
<accession>A0A8I5NGR1</accession>
<dbReference type="GeneTree" id="ENSGT01150000286943"/>
<name>A0A8I5NGR1_PAPAN</name>
<feature type="signal peptide" evidence="1">
    <location>
        <begin position="1"/>
        <end position="23"/>
    </location>
</feature>
<protein>
    <recommendedName>
        <fullName evidence="4">Secreted protein</fullName>
    </recommendedName>
</protein>
<dbReference type="PANTHER" id="PTHR12138:SF135">
    <property type="entry name" value="SAM DOMAIN-CONTAINING PROTEIN"/>
    <property type="match status" value="1"/>
</dbReference>
<proteinExistence type="predicted"/>